<protein>
    <submittedName>
        <fullName evidence="2">Thiolase</fullName>
    </submittedName>
</protein>
<evidence type="ECO:0000313" key="3">
    <source>
        <dbReference type="Proteomes" id="UP000282741"/>
    </source>
</evidence>
<evidence type="ECO:0000259" key="1">
    <source>
        <dbReference type="Pfam" id="PF22691"/>
    </source>
</evidence>
<dbReference type="InterPro" id="IPR002155">
    <property type="entry name" value="Thiolase"/>
</dbReference>
<gene>
    <name evidence="2" type="ORF">CS347_00040</name>
</gene>
<accession>A0AAN1VE70</accession>
<evidence type="ECO:0000313" key="2">
    <source>
        <dbReference type="EMBL" id="AZW15298.1"/>
    </source>
</evidence>
<dbReference type="SUPFAM" id="SSF53901">
    <property type="entry name" value="Thiolase-like"/>
    <property type="match status" value="2"/>
</dbReference>
<reference evidence="3" key="1">
    <citation type="submission" date="2017-10" db="EMBL/GenBank/DDBJ databases">
        <title>Whole genome sequencing of various Bordetella species.</title>
        <authorList>
            <person name="Weigand M.R."/>
            <person name="Loparev V."/>
            <person name="Peng Y."/>
            <person name="Bowden K.E."/>
            <person name="Tondella M.L."/>
            <person name="Williams M.M."/>
        </authorList>
    </citation>
    <scope>NUCLEOTIDE SEQUENCE [LARGE SCALE GENOMIC DNA]</scope>
    <source>
        <strain evidence="3">H720</strain>
    </source>
</reference>
<dbReference type="PIRSF" id="PIRSF000429">
    <property type="entry name" value="Ac-CoA_Ac_transf"/>
    <property type="match status" value="1"/>
</dbReference>
<dbReference type="InterPro" id="IPR016039">
    <property type="entry name" value="Thiolase-like"/>
</dbReference>
<proteinExistence type="predicted"/>
<dbReference type="CDD" id="cd00829">
    <property type="entry name" value="SCP-x_thiolase"/>
    <property type="match status" value="1"/>
</dbReference>
<dbReference type="Proteomes" id="UP000282741">
    <property type="component" value="Chromosome"/>
</dbReference>
<dbReference type="GO" id="GO:0003988">
    <property type="term" value="F:acetyl-CoA C-acyltransferase activity"/>
    <property type="evidence" value="ECO:0007669"/>
    <property type="project" value="UniProtKB-ARBA"/>
</dbReference>
<dbReference type="PANTHER" id="PTHR42870:SF1">
    <property type="entry name" value="NON-SPECIFIC LIPID-TRANSFER PROTEIN-LIKE 2"/>
    <property type="match status" value="1"/>
</dbReference>
<dbReference type="RefSeq" id="WP_029577419.1">
    <property type="nucleotide sequence ID" value="NZ_CP012076.1"/>
</dbReference>
<dbReference type="NCBIfam" id="NF004811">
    <property type="entry name" value="PRK06158.1"/>
    <property type="match status" value="1"/>
</dbReference>
<dbReference type="Gene3D" id="3.40.47.10">
    <property type="match status" value="1"/>
</dbReference>
<sequence length="387" mass="40517">MRPASDQELRGRSAIVGIGNTRRWNAPGRTPFDQLQEAAVLALEDCGLGLRDVDGLYCAMSTSGLPVLNVAERLGIRPRQADGTMVGGASFLFHLQSAMAALETGLCEVALICYGSNQLTAGGKLASMPDPQPYEAPFAPRYPISSYALAAARHMHQYGTTREQLADVAVAARAWARLNPDAYAREPLGRAEVLASRMISDPLSKADCCLVTDGGAAIVLVGAERARDLRRPPVYVLGTGIAVTHRQISAMPDLTMTGAVESGRRAYAMAGLSARDVDHVMLYDAFTINTILFLEDLGFCAKGEGGALVASGAIAPGGVLPVNTNGGGLSCNHPGMYGLFTVLESVQQLRGEAGERQVPGARISLAHANGGVLSSQATAILGTADVL</sequence>
<dbReference type="InterPro" id="IPR055140">
    <property type="entry name" value="Thiolase_C_2"/>
</dbReference>
<feature type="domain" description="Thiolase C-terminal" evidence="1">
    <location>
        <begin position="240"/>
        <end position="383"/>
    </location>
</feature>
<name>A0AAN1VE70_9BORD</name>
<dbReference type="EMBL" id="CP024172">
    <property type="protein sequence ID" value="AZW15298.1"/>
    <property type="molecule type" value="Genomic_DNA"/>
</dbReference>
<dbReference type="KEGG" id="bhz:ACR54_01638"/>
<organism evidence="2 3">
    <name type="scientific">Bordetella hinzii</name>
    <dbReference type="NCBI Taxonomy" id="103855"/>
    <lineage>
        <taxon>Bacteria</taxon>
        <taxon>Pseudomonadati</taxon>
        <taxon>Pseudomonadota</taxon>
        <taxon>Betaproteobacteria</taxon>
        <taxon>Burkholderiales</taxon>
        <taxon>Alcaligenaceae</taxon>
        <taxon>Bordetella</taxon>
    </lineage>
</organism>
<dbReference type="AlphaFoldDB" id="A0AAN1VE70"/>
<dbReference type="PANTHER" id="PTHR42870">
    <property type="entry name" value="ACETYL-COA C-ACETYLTRANSFERASE"/>
    <property type="match status" value="1"/>
</dbReference>
<dbReference type="Pfam" id="PF22691">
    <property type="entry name" value="Thiolase_C_1"/>
    <property type="match status" value="1"/>
</dbReference>